<keyword evidence="7" id="KW-0998">Cell outer membrane</keyword>
<keyword evidence="3" id="KW-0813">Transport</keyword>
<dbReference type="SUPFAM" id="SSF56954">
    <property type="entry name" value="Outer membrane efflux proteins (OEP)"/>
    <property type="match status" value="1"/>
</dbReference>
<dbReference type="PANTHER" id="PTHR30026">
    <property type="entry name" value="OUTER MEMBRANE PROTEIN TOLC"/>
    <property type="match status" value="1"/>
</dbReference>
<dbReference type="Proteomes" id="UP001595583">
    <property type="component" value="Unassembled WGS sequence"/>
</dbReference>
<comment type="caution">
    <text evidence="9">The sequence shown here is derived from an EMBL/GenBank/DDBJ whole genome shotgun (WGS) entry which is preliminary data.</text>
</comment>
<dbReference type="PANTHER" id="PTHR30026:SF22">
    <property type="entry name" value="OUTER MEMBRANE EFFLUX PROTEIN"/>
    <property type="match status" value="1"/>
</dbReference>
<dbReference type="Pfam" id="PF02321">
    <property type="entry name" value="OEP"/>
    <property type="match status" value="2"/>
</dbReference>
<dbReference type="InterPro" id="IPR051906">
    <property type="entry name" value="TolC-like"/>
</dbReference>
<keyword evidence="4" id="KW-1134">Transmembrane beta strand</keyword>
<evidence type="ECO:0000313" key="9">
    <source>
        <dbReference type="EMBL" id="MFC3207832.1"/>
    </source>
</evidence>
<evidence type="ECO:0000256" key="3">
    <source>
        <dbReference type="ARBA" id="ARBA00022448"/>
    </source>
</evidence>
<comment type="similarity">
    <text evidence="2">Belongs to the outer membrane factor (OMF) (TC 1.B.17) family.</text>
</comment>
<organism evidence="9 10">
    <name type="scientific">Aquamicrobium soli</name>
    <dbReference type="NCBI Taxonomy" id="1811518"/>
    <lineage>
        <taxon>Bacteria</taxon>
        <taxon>Pseudomonadati</taxon>
        <taxon>Pseudomonadota</taxon>
        <taxon>Alphaproteobacteria</taxon>
        <taxon>Hyphomicrobiales</taxon>
        <taxon>Phyllobacteriaceae</taxon>
        <taxon>Aquamicrobium</taxon>
    </lineage>
</organism>
<evidence type="ECO:0000256" key="7">
    <source>
        <dbReference type="ARBA" id="ARBA00023237"/>
    </source>
</evidence>
<evidence type="ECO:0000256" key="6">
    <source>
        <dbReference type="ARBA" id="ARBA00023136"/>
    </source>
</evidence>
<dbReference type="RefSeq" id="WP_378222324.1">
    <property type="nucleotide sequence ID" value="NZ_JBHRTK010000015.1"/>
</dbReference>
<dbReference type="InterPro" id="IPR003423">
    <property type="entry name" value="OMP_efflux"/>
</dbReference>
<evidence type="ECO:0000313" key="10">
    <source>
        <dbReference type="Proteomes" id="UP001595583"/>
    </source>
</evidence>
<accession>A0ABV7KDY2</accession>
<dbReference type="Gene3D" id="1.20.1600.10">
    <property type="entry name" value="Outer membrane efflux proteins (OEP)"/>
    <property type="match status" value="1"/>
</dbReference>
<gene>
    <name evidence="9" type="ORF">ACFOHJ_16525</name>
</gene>
<dbReference type="EMBL" id="JBHRTK010000015">
    <property type="protein sequence ID" value="MFC3207832.1"/>
    <property type="molecule type" value="Genomic_DNA"/>
</dbReference>
<keyword evidence="5" id="KW-0812">Transmembrane</keyword>
<comment type="subcellular location">
    <subcellularLocation>
        <location evidence="1">Cell outer membrane</location>
    </subcellularLocation>
</comment>
<keyword evidence="8" id="KW-0175">Coiled coil</keyword>
<evidence type="ECO:0000256" key="5">
    <source>
        <dbReference type="ARBA" id="ARBA00022692"/>
    </source>
</evidence>
<name>A0ABV7KDY2_9HYPH</name>
<evidence type="ECO:0000256" key="1">
    <source>
        <dbReference type="ARBA" id="ARBA00004442"/>
    </source>
</evidence>
<evidence type="ECO:0000256" key="8">
    <source>
        <dbReference type="SAM" id="Coils"/>
    </source>
</evidence>
<protein>
    <submittedName>
        <fullName evidence="9">TolC family outer membrane protein</fullName>
    </submittedName>
</protein>
<keyword evidence="10" id="KW-1185">Reference proteome</keyword>
<dbReference type="NCBIfam" id="TIGR01844">
    <property type="entry name" value="type_I_sec_TolC"/>
    <property type="match status" value="1"/>
</dbReference>
<keyword evidence="6" id="KW-0472">Membrane</keyword>
<sequence length="490" mass="53780">MGRGFSIRLQGDGKLGKSLFRVASAALLASVFFVPSTASALSLKEAMAVTLESNPEIGQASENREAIEFELRQARGLYLPSVDLETSVGARDLDNPSRRRGIDDDPLYPSEAGITITQKLFDGGGRRAELERQAARVDSASFRVLERSESIGLQVVREYLEVLLQGQIIEESRRNIAFHQQVLSDIGSLISGGTLTEADRQQGRERLLAAQARAKEAEEEMEAAKTRFLTLVGKPFGGATMPASVAGALPKSLDAAIGLARASNPRIKVANADIDVADAMVDAARSNMYPEVYLEGRARTGNDIDGSVGRTSDLQARVVAKWNLYRGGIDIANEQEQIRRASEQRLVLHQNYREVEEAVRISWDRRIRQSDLAATLRQQATQNSQLVSSYREQMAVGRRSLLDVLGAQNSRYTVNVLAKTAEYASRFAEYRLLAATGTLLSTMHLQAAKQSTAYARTEFKVPETPPTETYTRAPSQQVNELPLDLLAPLN</sequence>
<feature type="coiled-coil region" evidence="8">
    <location>
        <begin position="200"/>
        <end position="234"/>
    </location>
</feature>
<evidence type="ECO:0000256" key="2">
    <source>
        <dbReference type="ARBA" id="ARBA00007613"/>
    </source>
</evidence>
<evidence type="ECO:0000256" key="4">
    <source>
        <dbReference type="ARBA" id="ARBA00022452"/>
    </source>
</evidence>
<proteinExistence type="inferred from homology"/>
<dbReference type="InterPro" id="IPR010130">
    <property type="entry name" value="T1SS_OMP_TolC"/>
</dbReference>
<reference evidence="10" key="1">
    <citation type="journal article" date="2019" name="Int. J. Syst. Evol. Microbiol.">
        <title>The Global Catalogue of Microorganisms (GCM) 10K type strain sequencing project: providing services to taxonomists for standard genome sequencing and annotation.</title>
        <authorList>
            <consortium name="The Broad Institute Genomics Platform"/>
            <consortium name="The Broad Institute Genome Sequencing Center for Infectious Disease"/>
            <person name="Wu L."/>
            <person name="Ma J."/>
        </authorList>
    </citation>
    <scope>NUCLEOTIDE SEQUENCE [LARGE SCALE GENOMIC DNA]</scope>
    <source>
        <strain evidence="10">KCTC 52165</strain>
    </source>
</reference>